<keyword evidence="1" id="KW-0472">Membrane</keyword>
<sequence length="376" mass="40351">MALVERIESTRVLRSLREALKTLRPVLLIAALTQAVNLSVVAREGFFAQIYHLSWPRWLPVLLANLTTVLWGSLAMTVAGLMAAELGHRYHALAVIAVIAFMALVVADPTRALSWPHLGPSALLLAVIVAPPIAWLFDRAKNDHWAAAWLIGLVLLGLALGAGVRVAANHLSWSWLTLPDLLVIPANLALAWLGLPQLLPPLTDFAMSPEAAANLNAALTHPSLHTIPYRFTTYTVFAPFANMGGTGSLLALVIALALVNRRVRVPELLTAGVNLPLLTLLSTPALLDLRMLIPFFLAPLASCGIALLALLLHLMPPVVYPVPPTTPGPLFAFLATNGSWSALAVSLLCLVVSVAIYYPFAKALNKEAKADAKMVR</sequence>
<dbReference type="InterPro" id="IPR051088">
    <property type="entry name" value="PTS_Sugar-EIIC/EIIB"/>
</dbReference>
<feature type="transmembrane region" description="Helical" evidence="1">
    <location>
        <begin position="149"/>
        <end position="167"/>
    </location>
</feature>
<feature type="transmembrane region" description="Helical" evidence="1">
    <location>
        <begin position="90"/>
        <end position="107"/>
    </location>
</feature>
<dbReference type="EMBL" id="AYZJ01000037">
    <property type="protein sequence ID" value="KRN21992.1"/>
    <property type="molecule type" value="Genomic_DNA"/>
</dbReference>
<dbReference type="PATRIC" id="fig|1423730.4.peg.2028"/>
<feature type="transmembrane region" description="Helical" evidence="1">
    <location>
        <begin position="119"/>
        <end position="137"/>
    </location>
</feature>
<organism evidence="2 3">
    <name type="scientific">Lacticaseibacillus camelliae DSM 22697 = JCM 13995</name>
    <dbReference type="NCBI Taxonomy" id="1423730"/>
    <lineage>
        <taxon>Bacteria</taxon>
        <taxon>Bacillati</taxon>
        <taxon>Bacillota</taxon>
        <taxon>Bacilli</taxon>
        <taxon>Lactobacillales</taxon>
        <taxon>Lactobacillaceae</taxon>
        <taxon>Lacticaseibacillus</taxon>
    </lineage>
</organism>
<feature type="transmembrane region" description="Helical" evidence="1">
    <location>
        <begin position="173"/>
        <end position="195"/>
    </location>
</feature>
<evidence type="ECO:0000313" key="2">
    <source>
        <dbReference type="EMBL" id="KRN21992.1"/>
    </source>
</evidence>
<proteinExistence type="predicted"/>
<feature type="transmembrane region" description="Helical" evidence="1">
    <location>
        <begin position="62"/>
        <end position="83"/>
    </location>
</feature>
<dbReference type="AlphaFoldDB" id="A0A0R2F068"/>
<evidence type="ECO:0000313" key="3">
    <source>
        <dbReference type="Proteomes" id="UP000050865"/>
    </source>
</evidence>
<dbReference type="GO" id="GO:0005886">
    <property type="term" value="C:plasma membrane"/>
    <property type="evidence" value="ECO:0007669"/>
    <property type="project" value="TreeGrafter"/>
</dbReference>
<gene>
    <name evidence="2" type="ORF">FC75_GL001949</name>
</gene>
<reference evidence="2 3" key="1">
    <citation type="journal article" date="2015" name="Genome Announc.">
        <title>Expanding the biotechnology potential of lactobacilli through comparative genomics of 213 strains and associated genera.</title>
        <authorList>
            <person name="Sun Z."/>
            <person name="Harris H.M."/>
            <person name="McCann A."/>
            <person name="Guo C."/>
            <person name="Argimon S."/>
            <person name="Zhang W."/>
            <person name="Yang X."/>
            <person name="Jeffery I.B."/>
            <person name="Cooney J.C."/>
            <person name="Kagawa T.F."/>
            <person name="Liu W."/>
            <person name="Song Y."/>
            <person name="Salvetti E."/>
            <person name="Wrobel A."/>
            <person name="Rasinkangas P."/>
            <person name="Parkhill J."/>
            <person name="Rea M.C."/>
            <person name="O'Sullivan O."/>
            <person name="Ritari J."/>
            <person name="Douillard F.P."/>
            <person name="Paul Ross R."/>
            <person name="Yang R."/>
            <person name="Briner A.E."/>
            <person name="Felis G.E."/>
            <person name="de Vos W.M."/>
            <person name="Barrangou R."/>
            <person name="Klaenhammer T.R."/>
            <person name="Caufield P.W."/>
            <person name="Cui Y."/>
            <person name="Zhang H."/>
            <person name="O'Toole P.W."/>
        </authorList>
    </citation>
    <scope>NUCLEOTIDE SEQUENCE [LARGE SCALE GENOMIC DNA]</scope>
    <source>
        <strain evidence="2 3">DSM 22697</strain>
    </source>
</reference>
<keyword evidence="3" id="KW-1185">Reference proteome</keyword>
<feature type="transmembrane region" description="Helical" evidence="1">
    <location>
        <begin position="236"/>
        <end position="259"/>
    </location>
</feature>
<evidence type="ECO:0000256" key="1">
    <source>
        <dbReference type="SAM" id="Phobius"/>
    </source>
</evidence>
<keyword evidence="1" id="KW-1133">Transmembrane helix</keyword>
<name>A0A0R2F068_9LACO</name>
<dbReference type="RefSeq" id="WP_056989572.1">
    <property type="nucleotide sequence ID" value="NZ_AYZJ01000037.1"/>
</dbReference>
<dbReference type="STRING" id="1423730.FC75_GL001949"/>
<feature type="transmembrane region" description="Helical" evidence="1">
    <location>
        <begin position="340"/>
        <end position="360"/>
    </location>
</feature>
<dbReference type="PANTHER" id="PTHR33989:SF4">
    <property type="entry name" value="PTS SYSTEM N,N'-DIACETYLCHITOBIOSE-SPECIFIC EIIC COMPONENT"/>
    <property type="match status" value="1"/>
</dbReference>
<accession>A0A0R2F068</accession>
<dbReference type="PANTHER" id="PTHR33989">
    <property type="match status" value="1"/>
</dbReference>
<protein>
    <submittedName>
        <fullName evidence="2">Cellobiose-specific PTS system IIC component</fullName>
    </submittedName>
</protein>
<dbReference type="Proteomes" id="UP000050865">
    <property type="component" value="Unassembled WGS sequence"/>
</dbReference>
<feature type="transmembrane region" description="Helical" evidence="1">
    <location>
        <begin position="296"/>
        <end position="320"/>
    </location>
</feature>
<keyword evidence="1" id="KW-0812">Transmembrane</keyword>
<dbReference type="GO" id="GO:1902815">
    <property type="term" value="P:N,N'-diacetylchitobiose import"/>
    <property type="evidence" value="ECO:0007669"/>
    <property type="project" value="TreeGrafter"/>
</dbReference>
<comment type="caution">
    <text evidence="2">The sequence shown here is derived from an EMBL/GenBank/DDBJ whole genome shotgun (WGS) entry which is preliminary data.</text>
</comment>